<accession>A0A1I2PRY6</accession>
<protein>
    <submittedName>
        <fullName evidence="2">Predicted kinase, aminoglycoside phosphotransferase (APT) family</fullName>
    </submittedName>
</protein>
<dbReference type="PANTHER" id="PTHR41283:SF1">
    <property type="entry name" value="AMINOGLYCOSIDE PHOSPHOTRANSFERASE DOMAIN-CONTAINING PROTEIN"/>
    <property type="match status" value="1"/>
</dbReference>
<dbReference type="InterPro" id="IPR002575">
    <property type="entry name" value="Aminoglycoside_PTrfase"/>
</dbReference>
<keyword evidence="2" id="KW-0808">Transferase</keyword>
<dbReference type="STRING" id="269670.SAMN02982927_00852"/>
<sequence length="298" mass="34484">MAAFLGIPGSSNWEQLHLLNGGWSHDQKYTFRSKNRKYLLRLSDVSIYERRKKEFEILNAFRDLEVTITKPVSFGLCEDGQSCYTIMTWVDGRDAAKILPTLTSDERYRLGCEAGRILKKIHAVPALEGRPSWSVFFNRKIDRKLDAYKKCGIDVDGADQILAFIQEHRKLLDDRPQSLQHGDYHCGNMVITHKKEIGVIDFDRMDYGDPWEEFNRITWCAGVSPAFAAGRINGYFENEIPNTFFPLMALYIAVNMISSIPWAVDYGEQQINVMKREINRTMVSYDNFQTVVPNWYQL</sequence>
<dbReference type="AlphaFoldDB" id="A0A1I2PRY6"/>
<evidence type="ECO:0000313" key="3">
    <source>
        <dbReference type="Proteomes" id="UP000198752"/>
    </source>
</evidence>
<name>A0A1I2PRY6_9BACL</name>
<evidence type="ECO:0000259" key="1">
    <source>
        <dbReference type="Pfam" id="PF01636"/>
    </source>
</evidence>
<keyword evidence="2" id="KW-0418">Kinase</keyword>
<feature type="domain" description="Aminoglycoside phosphotransferase" evidence="1">
    <location>
        <begin position="18"/>
        <end position="236"/>
    </location>
</feature>
<gene>
    <name evidence="2" type="ORF">SAMN02982927_00852</name>
</gene>
<dbReference type="EMBL" id="FOOY01000005">
    <property type="protein sequence ID" value="SFG16376.1"/>
    <property type="molecule type" value="Genomic_DNA"/>
</dbReference>
<dbReference type="InterPro" id="IPR011009">
    <property type="entry name" value="Kinase-like_dom_sf"/>
</dbReference>
<evidence type="ECO:0000313" key="2">
    <source>
        <dbReference type="EMBL" id="SFG16376.1"/>
    </source>
</evidence>
<dbReference type="Pfam" id="PF01636">
    <property type="entry name" value="APH"/>
    <property type="match status" value="1"/>
</dbReference>
<dbReference type="SUPFAM" id="SSF56112">
    <property type="entry name" value="Protein kinase-like (PK-like)"/>
    <property type="match status" value="1"/>
</dbReference>
<dbReference type="Proteomes" id="UP000198752">
    <property type="component" value="Unassembled WGS sequence"/>
</dbReference>
<dbReference type="Gene3D" id="3.90.1200.10">
    <property type="match status" value="1"/>
</dbReference>
<keyword evidence="3" id="KW-1185">Reference proteome</keyword>
<dbReference type="OrthoDB" id="334783at2"/>
<dbReference type="GO" id="GO:0016301">
    <property type="term" value="F:kinase activity"/>
    <property type="evidence" value="ECO:0007669"/>
    <property type="project" value="UniProtKB-KW"/>
</dbReference>
<dbReference type="PANTHER" id="PTHR41283">
    <property type="entry name" value="AMINOGLYCOSIDE PHOSPHOTRANSFERASE"/>
    <property type="match status" value="1"/>
</dbReference>
<organism evidence="2 3">
    <name type="scientific">Sporolactobacillus nakayamae</name>
    <dbReference type="NCBI Taxonomy" id="269670"/>
    <lineage>
        <taxon>Bacteria</taxon>
        <taxon>Bacillati</taxon>
        <taxon>Bacillota</taxon>
        <taxon>Bacilli</taxon>
        <taxon>Bacillales</taxon>
        <taxon>Sporolactobacillaceae</taxon>
        <taxon>Sporolactobacillus</taxon>
    </lineage>
</organism>
<dbReference type="RefSeq" id="WP_093670400.1">
    <property type="nucleotide sequence ID" value="NZ_FOOY01000005.1"/>
</dbReference>
<reference evidence="3" key="1">
    <citation type="submission" date="2016-10" db="EMBL/GenBank/DDBJ databases">
        <authorList>
            <person name="Varghese N."/>
            <person name="Submissions S."/>
        </authorList>
    </citation>
    <scope>NUCLEOTIDE SEQUENCE [LARGE SCALE GENOMIC DNA]</scope>
    <source>
        <strain evidence="3">ATCC 700379</strain>
    </source>
</reference>
<proteinExistence type="predicted"/>